<feature type="region of interest" description="Disordered" evidence="1">
    <location>
        <begin position="31"/>
        <end position="60"/>
    </location>
</feature>
<evidence type="ECO:0000313" key="3">
    <source>
        <dbReference type="Proteomes" id="UP000053825"/>
    </source>
</evidence>
<dbReference type="EMBL" id="KQ414699">
    <property type="protein sequence ID" value="KOC63464.1"/>
    <property type="molecule type" value="Genomic_DNA"/>
</dbReference>
<name>A0A0L7QY38_9HYME</name>
<feature type="compositionally biased region" description="Basic and acidic residues" evidence="1">
    <location>
        <begin position="48"/>
        <end position="59"/>
    </location>
</feature>
<sequence length="153" mass="16821">MGGNGGRKRQEELLAKETRCSGTRSVAARSLASNNCQGMPQKARGHSVRAERARPDEGSNRNLVETLTTTAGLSIRRLLLMDRLDTEADILIDNDGNEIAAHFGTVYGLACASWRVANTRPRDISLPFDESPKSAEESEINYFARHPDLSKVH</sequence>
<dbReference type="Proteomes" id="UP000053825">
    <property type="component" value="Unassembled WGS sequence"/>
</dbReference>
<feature type="region of interest" description="Disordered" evidence="1">
    <location>
        <begin position="1"/>
        <end position="20"/>
    </location>
</feature>
<evidence type="ECO:0000313" key="2">
    <source>
        <dbReference type="EMBL" id="KOC63464.1"/>
    </source>
</evidence>
<proteinExistence type="predicted"/>
<accession>A0A0L7QY38</accession>
<protein>
    <submittedName>
        <fullName evidence="2">Uncharacterized protein</fullName>
    </submittedName>
</protein>
<gene>
    <name evidence="2" type="ORF">WH47_01954</name>
</gene>
<keyword evidence="3" id="KW-1185">Reference proteome</keyword>
<dbReference type="AlphaFoldDB" id="A0A0L7QY38"/>
<organism evidence="2 3">
    <name type="scientific">Habropoda laboriosa</name>
    <dbReference type="NCBI Taxonomy" id="597456"/>
    <lineage>
        <taxon>Eukaryota</taxon>
        <taxon>Metazoa</taxon>
        <taxon>Ecdysozoa</taxon>
        <taxon>Arthropoda</taxon>
        <taxon>Hexapoda</taxon>
        <taxon>Insecta</taxon>
        <taxon>Pterygota</taxon>
        <taxon>Neoptera</taxon>
        <taxon>Endopterygota</taxon>
        <taxon>Hymenoptera</taxon>
        <taxon>Apocrita</taxon>
        <taxon>Aculeata</taxon>
        <taxon>Apoidea</taxon>
        <taxon>Anthophila</taxon>
        <taxon>Apidae</taxon>
        <taxon>Habropoda</taxon>
    </lineage>
</organism>
<feature type="compositionally biased region" description="Basic and acidic residues" evidence="1">
    <location>
        <begin position="8"/>
        <end position="19"/>
    </location>
</feature>
<reference evidence="2 3" key="1">
    <citation type="submission" date="2015-07" db="EMBL/GenBank/DDBJ databases">
        <title>The genome of Habropoda laboriosa.</title>
        <authorList>
            <person name="Pan H."/>
            <person name="Kapheim K."/>
        </authorList>
    </citation>
    <scope>NUCLEOTIDE SEQUENCE [LARGE SCALE GENOMIC DNA]</scope>
    <source>
        <strain evidence="2">0110345459</strain>
    </source>
</reference>
<evidence type="ECO:0000256" key="1">
    <source>
        <dbReference type="SAM" id="MobiDB-lite"/>
    </source>
</evidence>